<organism evidence="2">
    <name type="scientific">Sediminibacterium sp. KACHI17</name>
    <dbReference type="NCBI Taxonomy" id="1751071"/>
    <lineage>
        <taxon>Bacteria</taxon>
        <taxon>Pseudomonadati</taxon>
        <taxon>Bacteroidota</taxon>
        <taxon>Chitinophagia</taxon>
        <taxon>Chitinophagales</taxon>
        <taxon>Chitinophagaceae</taxon>
        <taxon>Sediminibacterium</taxon>
    </lineage>
</organism>
<dbReference type="SUPFAM" id="SSF75011">
    <property type="entry name" value="3-carboxy-cis,cis-mucoante lactonizing enzyme"/>
    <property type="match status" value="1"/>
</dbReference>
<reference evidence="2" key="1">
    <citation type="submission" date="2024-02" db="EMBL/GenBank/DDBJ databases">
        <title>Sediminibacterium planktonica sp. nov. and Sediminibacterium longus sp. nov., isolated from surface lake and river water.</title>
        <authorList>
            <person name="Watanabe K."/>
            <person name="Takemine S."/>
            <person name="Ishii Y."/>
            <person name="Ogata Y."/>
            <person name="Shindo C."/>
            <person name="Suda W."/>
        </authorList>
    </citation>
    <scope>NUCLEOTIDE SEQUENCE</scope>
    <source>
        <strain evidence="2">KACHI17</strain>
    </source>
</reference>
<protein>
    <submittedName>
        <fullName evidence="2">Esterase-like activity of phytase family protein</fullName>
    </submittedName>
</protein>
<evidence type="ECO:0000313" key="2">
    <source>
        <dbReference type="EMBL" id="BFG71082.1"/>
    </source>
</evidence>
<gene>
    <name evidence="2" type="ORF">KACHI17_19630</name>
</gene>
<sequence>MYACSPFKKVTVQVTPQSLRLIDVYDIPYQFSFRETTVGGLSGIDYDHKQQIFYTISDDRSSLQPARFYSMKILFNDQQIDTVLFQQVVTLKQPNGQPYPSSKENPQQTPDPEAIRYDPIQKQLIWTSEGERIVTAKDTVIADPSIHLVDKTGKYIRSLSLPDNLRMSAMEKGPRRNGVVEGATFANNYQTLFVSLEEPRYEDGPQAALEPNDAWVRLYQFNMAYGKAVAQYAYKLDPVAYAPNPAGSFMVNGIPDIMDIGNNRLLVMERSFSTGRLACTIKIFMVDLNGAEDISAVKSLKNAPPQKPLRKKLLLNLDELGIYTDNVEGMCLGPRLKNGKRSLWMIADNNFSPLERSQLFLFEVNESL</sequence>
<evidence type="ECO:0000259" key="1">
    <source>
        <dbReference type="Pfam" id="PF13449"/>
    </source>
</evidence>
<name>A0AAT9GKP6_9BACT</name>
<dbReference type="EMBL" id="AP029612">
    <property type="protein sequence ID" value="BFG71082.1"/>
    <property type="molecule type" value="Genomic_DNA"/>
</dbReference>
<dbReference type="InterPro" id="IPR027372">
    <property type="entry name" value="Phytase-like_dom"/>
</dbReference>
<feature type="domain" description="Phytase-like" evidence="1">
    <location>
        <begin position="36"/>
        <end position="351"/>
    </location>
</feature>
<dbReference type="Pfam" id="PF13449">
    <property type="entry name" value="Phytase-like"/>
    <property type="match status" value="1"/>
</dbReference>
<accession>A0AAT9GKP6</accession>
<dbReference type="AlphaFoldDB" id="A0AAT9GKP6"/>
<proteinExistence type="predicted"/>